<accession>A0ABP6M1W1</accession>
<dbReference type="Proteomes" id="UP001500236">
    <property type="component" value="Unassembled WGS sequence"/>
</dbReference>
<proteinExistence type="predicted"/>
<evidence type="ECO:0000313" key="1">
    <source>
        <dbReference type="EMBL" id="GAA3072678.1"/>
    </source>
</evidence>
<comment type="caution">
    <text evidence="1">The sequence shown here is derived from an EMBL/GenBank/DDBJ whole genome shotgun (WGS) entry which is preliminary data.</text>
</comment>
<protein>
    <submittedName>
        <fullName evidence="1">Uncharacterized protein</fullName>
    </submittedName>
</protein>
<name>A0ABP6M1W1_9MICC</name>
<sequence>MIVPQFLHREEFIDELEDVAAQAGARFLELCLVSSRDQAAAQFDARAGSSQANHRAATMLQSATDARPVEELYDAMIAMTENRPQTLRVNIVPGDVHESLIRPRDATAQGAR</sequence>
<keyword evidence="2" id="KW-1185">Reference proteome</keyword>
<dbReference type="EMBL" id="BAAAVT010000018">
    <property type="protein sequence ID" value="GAA3072678.1"/>
    <property type="molecule type" value="Genomic_DNA"/>
</dbReference>
<reference evidence="2" key="1">
    <citation type="journal article" date="2019" name="Int. J. Syst. Evol. Microbiol.">
        <title>The Global Catalogue of Microorganisms (GCM) 10K type strain sequencing project: providing services to taxonomists for standard genome sequencing and annotation.</title>
        <authorList>
            <consortium name="The Broad Institute Genomics Platform"/>
            <consortium name="The Broad Institute Genome Sequencing Center for Infectious Disease"/>
            <person name="Wu L."/>
            <person name="Ma J."/>
        </authorList>
    </citation>
    <scope>NUCLEOTIDE SEQUENCE [LARGE SCALE GENOMIC DNA]</scope>
    <source>
        <strain evidence="2">JCM 14309</strain>
    </source>
</reference>
<gene>
    <name evidence="1" type="ORF">GCM10010529_25910</name>
</gene>
<dbReference type="RefSeq" id="WP_344681557.1">
    <property type="nucleotide sequence ID" value="NZ_BAAAVT010000018.1"/>
</dbReference>
<evidence type="ECO:0000313" key="2">
    <source>
        <dbReference type="Proteomes" id="UP001500236"/>
    </source>
</evidence>
<organism evidence="1 2">
    <name type="scientific">Nesterenkonia aethiopica</name>
    <dbReference type="NCBI Taxonomy" id="269144"/>
    <lineage>
        <taxon>Bacteria</taxon>
        <taxon>Bacillati</taxon>
        <taxon>Actinomycetota</taxon>
        <taxon>Actinomycetes</taxon>
        <taxon>Micrococcales</taxon>
        <taxon>Micrococcaceae</taxon>
        <taxon>Nesterenkonia</taxon>
    </lineage>
</organism>